<dbReference type="RefSeq" id="WP_336586231.1">
    <property type="nucleotide sequence ID" value="NZ_JBBAXC010000004.1"/>
</dbReference>
<dbReference type="InterPro" id="IPR016181">
    <property type="entry name" value="Acyl_CoA_acyltransferase"/>
</dbReference>
<dbReference type="EMBL" id="JBBAXC010000004">
    <property type="protein sequence ID" value="MEI5906804.1"/>
    <property type="molecule type" value="Genomic_DNA"/>
</dbReference>
<accession>A0ABU8HBU6</accession>
<sequence>MLSPFQLTQIQQLQERCEKEEQILLKLNWDLLNTRKKSEKRDFFYEDNGQLVGFLGLYSFGSKVEICGMVHPEYRNRGIFSTLLKEALAICDSENISTILLNAPAASESAKKFLQNRSFSYRFSEYEMQWEETSLNSTEDVVIRKATKEDLPLEIELDVRCFQFSQKDALEYNERIKKENTQSFYMIEHAGVTVGKMRLDYTNEEAWIYGFAILPEYQGKGIGRKALVNMVMAEQEKERPVFLEVEATNKHALKLYNDCGFKPYSVQDYYERRR</sequence>
<protein>
    <submittedName>
        <fullName evidence="4">GNAT family N-acetyltransferase</fullName>
        <ecNumber evidence="4">2.3.1.-</ecNumber>
    </submittedName>
</protein>
<keyword evidence="1 4" id="KW-0808">Transferase</keyword>
<dbReference type="InterPro" id="IPR050680">
    <property type="entry name" value="YpeA/RimI_acetyltransf"/>
</dbReference>
<evidence type="ECO:0000313" key="5">
    <source>
        <dbReference type="Proteomes" id="UP001312865"/>
    </source>
</evidence>
<gene>
    <name evidence="4" type="ORF">WAK64_06995</name>
</gene>
<dbReference type="Proteomes" id="UP001312865">
    <property type="component" value="Unassembled WGS sequence"/>
</dbReference>
<dbReference type="GO" id="GO:0016746">
    <property type="term" value="F:acyltransferase activity"/>
    <property type="evidence" value="ECO:0007669"/>
    <property type="project" value="UniProtKB-KW"/>
</dbReference>
<evidence type="ECO:0000256" key="1">
    <source>
        <dbReference type="ARBA" id="ARBA00022679"/>
    </source>
</evidence>
<evidence type="ECO:0000256" key="2">
    <source>
        <dbReference type="ARBA" id="ARBA00023315"/>
    </source>
</evidence>
<dbReference type="InterPro" id="IPR000182">
    <property type="entry name" value="GNAT_dom"/>
</dbReference>
<evidence type="ECO:0000313" key="4">
    <source>
        <dbReference type="EMBL" id="MEI5906804.1"/>
    </source>
</evidence>
<dbReference type="SUPFAM" id="SSF55729">
    <property type="entry name" value="Acyl-CoA N-acyltransferases (Nat)"/>
    <property type="match status" value="2"/>
</dbReference>
<dbReference type="CDD" id="cd04301">
    <property type="entry name" value="NAT_SF"/>
    <property type="match status" value="2"/>
</dbReference>
<proteinExistence type="predicted"/>
<dbReference type="Pfam" id="PF00583">
    <property type="entry name" value="Acetyltransf_1"/>
    <property type="match status" value="2"/>
</dbReference>
<feature type="domain" description="N-acetyltransferase" evidence="3">
    <location>
        <begin position="1"/>
        <end position="148"/>
    </location>
</feature>
<feature type="domain" description="N-acetyltransferase" evidence="3">
    <location>
        <begin position="141"/>
        <end position="274"/>
    </location>
</feature>
<keyword evidence="2 4" id="KW-0012">Acyltransferase</keyword>
<reference evidence="4 5" key="1">
    <citation type="journal article" date="2018" name="J. Microbiol.">
        <title>Bacillus spongiae sp. nov., isolated from sponge of Jeju Island.</title>
        <authorList>
            <person name="Lee G.E."/>
            <person name="Im W.T."/>
            <person name="Park J.S."/>
        </authorList>
    </citation>
    <scope>NUCLEOTIDE SEQUENCE [LARGE SCALE GENOMIC DNA]</scope>
    <source>
        <strain evidence="4 5">135PIL107-10</strain>
    </source>
</reference>
<dbReference type="PANTHER" id="PTHR43420">
    <property type="entry name" value="ACETYLTRANSFERASE"/>
    <property type="match status" value="1"/>
</dbReference>
<keyword evidence="5" id="KW-1185">Reference proteome</keyword>
<name>A0ABU8HBU6_9BACI</name>
<dbReference type="PROSITE" id="PS51186">
    <property type="entry name" value="GNAT"/>
    <property type="match status" value="2"/>
</dbReference>
<evidence type="ECO:0000259" key="3">
    <source>
        <dbReference type="PROSITE" id="PS51186"/>
    </source>
</evidence>
<dbReference type="Gene3D" id="3.40.630.30">
    <property type="match status" value="2"/>
</dbReference>
<comment type="caution">
    <text evidence="4">The sequence shown here is derived from an EMBL/GenBank/DDBJ whole genome shotgun (WGS) entry which is preliminary data.</text>
</comment>
<organism evidence="4 5">
    <name type="scientific">Bacillus spongiae</name>
    <dbReference type="NCBI Taxonomy" id="2683610"/>
    <lineage>
        <taxon>Bacteria</taxon>
        <taxon>Bacillati</taxon>
        <taxon>Bacillota</taxon>
        <taxon>Bacilli</taxon>
        <taxon>Bacillales</taxon>
        <taxon>Bacillaceae</taxon>
        <taxon>Bacillus</taxon>
    </lineage>
</organism>
<dbReference type="EC" id="2.3.1.-" evidence="4"/>